<dbReference type="Gene3D" id="3.40.190.10">
    <property type="entry name" value="Periplasmic binding protein-like II"/>
    <property type="match status" value="2"/>
</dbReference>
<protein>
    <submittedName>
        <fullName evidence="6">ABC transporter substrate-binding protein</fullName>
    </submittedName>
</protein>
<comment type="subcellular location">
    <subcellularLocation>
        <location evidence="1">Periplasm</location>
    </subcellularLocation>
</comment>
<evidence type="ECO:0000256" key="1">
    <source>
        <dbReference type="ARBA" id="ARBA00004418"/>
    </source>
</evidence>
<feature type="chain" id="PRO_5046625683" evidence="4">
    <location>
        <begin position="29"/>
        <end position="326"/>
    </location>
</feature>
<comment type="caution">
    <text evidence="6">The sequence shown here is derived from an EMBL/GenBank/DDBJ whole genome shotgun (WGS) entry which is preliminary data.</text>
</comment>
<dbReference type="PANTHER" id="PTHR30024">
    <property type="entry name" value="ALIPHATIC SULFONATES-BINDING PROTEIN-RELATED"/>
    <property type="match status" value="1"/>
</dbReference>
<dbReference type="InterPro" id="IPR015168">
    <property type="entry name" value="SsuA/THI5"/>
</dbReference>
<sequence length="326" mass="33969">MENTTLKLLRACCAVPLAAALGMPAAQAAAPEKVVVYQAFQSIQYLPLYVAIDKGFFAKNGLDVQKVTAGSGASGVAAVIGGHADFSLQDPMTAVLANLKGATLVNVANIVAGVPVWVITPPNSGLKQVADLAGKTVSTALPPSTSTYLLQRLIKQEKLANLNVNTVQLGTELAPVSAGRAVAAALYEPQVDQGIASGYKILYAFPKAYPGGYAFSTMDTLAATIKTRPKMVAAFVKAIGEAEALIQQSPDTARAVAEAEFPTLDKKIVDSAVARLIGQKIYAATPEISEQAFRNALELQEYIGNIQPGSVTYAGAVDNSFAQAAK</sequence>
<evidence type="ECO:0000256" key="4">
    <source>
        <dbReference type="SAM" id="SignalP"/>
    </source>
</evidence>
<dbReference type="EMBL" id="JAPMXC010000013">
    <property type="protein sequence ID" value="MCY0389822.1"/>
    <property type="molecule type" value="Genomic_DNA"/>
</dbReference>
<gene>
    <name evidence="6" type="ORF">OVY01_22030</name>
</gene>
<proteinExistence type="inferred from homology"/>
<evidence type="ECO:0000313" key="6">
    <source>
        <dbReference type="EMBL" id="MCY0389822.1"/>
    </source>
</evidence>
<dbReference type="RefSeq" id="WP_267849764.1">
    <property type="nucleotide sequence ID" value="NZ_JAPMXC010000013.1"/>
</dbReference>
<name>A0ABT3ZU98_9BURK</name>
<evidence type="ECO:0000259" key="5">
    <source>
        <dbReference type="Pfam" id="PF09084"/>
    </source>
</evidence>
<dbReference type="Proteomes" id="UP001082899">
    <property type="component" value="Unassembled WGS sequence"/>
</dbReference>
<evidence type="ECO:0000256" key="2">
    <source>
        <dbReference type="ARBA" id="ARBA00010742"/>
    </source>
</evidence>
<organism evidence="6 7">
    <name type="scientific">Robbsia betulipollinis</name>
    <dbReference type="NCBI Taxonomy" id="2981849"/>
    <lineage>
        <taxon>Bacteria</taxon>
        <taxon>Pseudomonadati</taxon>
        <taxon>Pseudomonadota</taxon>
        <taxon>Betaproteobacteria</taxon>
        <taxon>Burkholderiales</taxon>
        <taxon>Burkholderiaceae</taxon>
        <taxon>Robbsia</taxon>
    </lineage>
</organism>
<reference evidence="6" key="1">
    <citation type="submission" date="2022-11" db="EMBL/GenBank/DDBJ databases">
        <title>Robbsia betulipollinis sp. nov., isolated from pollen of birch (Betula pendula).</title>
        <authorList>
            <person name="Shi H."/>
            <person name="Ambika Manirajan B."/>
            <person name="Ratering S."/>
            <person name="Geissler-Plaum R."/>
            <person name="Schnell S."/>
        </authorList>
    </citation>
    <scope>NUCLEOTIDE SEQUENCE</scope>
    <source>
        <strain evidence="6">Bb-Pol-6</strain>
    </source>
</reference>
<comment type="similarity">
    <text evidence="2">Belongs to the bacterial solute-binding protein SsuA/TauA family.</text>
</comment>
<accession>A0ABT3ZU98</accession>
<keyword evidence="3 4" id="KW-0732">Signal</keyword>
<feature type="domain" description="SsuA/THI5-like" evidence="5">
    <location>
        <begin position="44"/>
        <end position="253"/>
    </location>
</feature>
<feature type="signal peptide" evidence="4">
    <location>
        <begin position="1"/>
        <end position="28"/>
    </location>
</feature>
<evidence type="ECO:0000313" key="7">
    <source>
        <dbReference type="Proteomes" id="UP001082899"/>
    </source>
</evidence>
<keyword evidence="7" id="KW-1185">Reference proteome</keyword>
<evidence type="ECO:0000256" key="3">
    <source>
        <dbReference type="ARBA" id="ARBA00022729"/>
    </source>
</evidence>
<dbReference type="PANTHER" id="PTHR30024:SF47">
    <property type="entry name" value="TAURINE-BINDING PERIPLASMIC PROTEIN"/>
    <property type="match status" value="1"/>
</dbReference>
<dbReference type="SUPFAM" id="SSF53850">
    <property type="entry name" value="Periplasmic binding protein-like II"/>
    <property type="match status" value="1"/>
</dbReference>
<dbReference type="Pfam" id="PF09084">
    <property type="entry name" value="NMT1"/>
    <property type="match status" value="1"/>
</dbReference>